<keyword evidence="1" id="KW-0677">Repeat</keyword>
<sequence length="761" mass="90254">MKFQDLVNLYEEGRYEDCLSELEVFLVLNPQDIPTLILKATVLKELDFQNSEEDSKELLLEDFQEVITIYKSILEIEPNNEAALFGLLETTRFFYKDLDYDEYASYIDRLSIHEDELENVCRFKADLNYLHEKFNESIGNINELLSIYEVLYAHDRISKCALLTESLLFKAMILRENLDQHQQALAEFKKYKHDILSNNVLLYLDIGQLAMDYHDYDMIGWAGTKAVLYGNEDPELDAEIFKFYEQVIDLLNGGLENKQCIYFAIMVQRNFREELGLDLSDPLIEAKRYIDLNPDWFVPYHFAGTYILEGGNYEEALPYLVKAVELGGFSVTIYRYILTYYEVHKQLPVVLNWPEDGPIDYFNSGCEFSEFENSIGSPILDMALLNYRLQFFERAYLAFKAYFHENKFEANYFINHQLMSMCCNNYALALSSKRKYDEVIEICKEGLTYSRFWELYNTMADAYFEKNEFEDALINYHELLDDSFKEFDLPNYLRISAYVTKCEFKLGYIKEAEERLKTISREYDELIQSSEYAEYDEEDLFVTRQAYMEIQNARFDLINHRGDSETLKDWQKELESKPDDASNWYMLMQNYFQLEQYEQCIACANNYEATKPIQEMALIDYRKLHYLRGKSYFLTANYTAALQDLLVAYSSTKATLEEEESHGDFHLILLHLIRTYFHLNDWNNVIRIAQESDEMYKSQNWEEDDDWCEMFLMSAEASFQLNDTENGKQKIQNILKFFPKHEKALEKKKEWSSGWFSWLKK</sequence>
<dbReference type="Gene3D" id="1.25.40.10">
    <property type="entry name" value="Tetratricopeptide repeat domain"/>
    <property type="match status" value="3"/>
</dbReference>
<accession>A0ABV0BN67</accession>
<dbReference type="InterPro" id="IPR051685">
    <property type="entry name" value="Ycf3/AcsC/BcsC/TPR_MFPF"/>
</dbReference>
<dbReference type="Proteomes" id="UP001409291">
    <property type="component" value="Unassembled WGS sequence"/>
</dbReference>
<evidence type="ECO:0000256" key="1">
    <source>
        <dbReference type="ARBA" id="ARBA00022737"/>
    </source>
</evidence>
<evidence type="ECO:0008006" key="5">
    <source>
        <dbReference type="Google" id="ProtNLM"/>
    </source>
</evidence>
<comment type="caution">
    <text evidence="3">The sequence shown here is derived from an EMBL/GenBank/DDBJ whole genome shotgun (WGS) entry which is preliminary data.</text>
</comment>
<organism evidence="3 4">
    <name type="scientific">Sphingobacterium kitahiroshimense</name>
    <dbReference type="NCBI Taxonomy" id="470446"/>
    <lineage>
        <taxon>Bacteria</taxon>
        <taxon>Pseudomonadati</taxon>
        <taxon>Bacteroidota</taxon>
        <taxon>Sphingobacteriia</taxon>
        <taxon>Sphingobacteriales</taxon>
        <taxon>Sphingobacteriaceae</taxon>
        <taxon>Sphingobacterium</taxon>
    </lineage>
</organism>
<dbReference type="PANTHER" id="PTHR44943:SF4">
    <property type="entry name" value="TPR REPEAT-CONTAINING PROTEIN MJ0798"/>
    <property type="match status" value="1"/>
</dbReference>
<dbReference type="RefSeq" id="WP_346580487.1">
    <property type="nucleotide sequence ID" value="NZ_JBDJLH010000005.1"/>
</dbReference>
<reference evidence="3 4" key="1">
    <citation type="submission" date="2024-04" db="EMBL/GenBank/DDBJ databases">
        <title>WGS of bacteria from Torrens River.</title>
        <authorList>
            <person name="Wyrsch E.R."/>
            <person name="Drigo B."/>
        </authorList>
    </citation>
    <scope>NUCLEOTIDE SEQUENCE [LARGE SCALE GENOMIC DNA]</scope>
    <source>
        <strain evidence="3 4">TWI391</strain>
    </source>
</reference>
<keyword evidence="4" id="KW-1185">Reference proteome</keyword>
<protein>
    <recommendedName>
        <fullName evidence="5">Tetratricopeptide repeat protein</fullName>
    </recommendedName>
</protein>
<name>A0ABV0BN67_9SPHI</name>
<gene>
    <name evidence="3" type="ORF">ABE541_01995</name>
</gene>
<dbReference type="PANTHER" id="PTHR44943">
    <property type="entry name" value="CELLULOSE SYNTHASE OPERON PROTEIN C"/>
    <property type="match status" value="1"/>
</dbReference>
<evidence type="ECO:0000313" key="3">
    <source>
        <dbReference type="EMBL" id="MEN5376022.1"/>
    </source>
</evidence>
<evidence type="ECO:0000313" key="4">
    <source>
        <dbReference type="Proteomes" id="UP001409291"/>
    </source>
</evidence>
<proteinExistence type="predicted"/>
<keyword evidence="2" id="KW-0802">TPR repeat</keyword>
<evidence type="ECO:0000256" key="2">
    <source>
        <dbReference type="ARBA" id="ARBA00022803"/>
    </source>
</evidence>
<dbReference type="EMBL" id="JBDJNQ010000001">
    <property type="protein sequence ID" value="MEN5376022.1"/>
    <property type="molecule type" value="Genomic_DNA"/>
</dbReference>
<dbReference type="SUPFAM" id="SSF48452">
    <property type="entry name" value="TPR-like"/>
    <property type="match status" value="3"/>
</dbReference>
<dbReference type="InterPro" id="IPR011990">
    <property type="entry name" value="TPR-like_helical_dom_sf"/>
</dbReference>